<proteinExistence type="predicted"/>
<dbReference type="Gene3D" id="3.30.450.40">
    <property type="match status" value="1"/>
</dbReference>
<evidence type="ECO:0000313" key="2">
    <source>
        <dbReference type="Proteomes" id="UP001285263"/>
    </source>
</evidence>
<dbReference type="EMBL" id="JAXCLA010000004">
    <property type="protein sequence ID" value="MDY0745746.1"/>
    <property type="molecule type" value="Genomic_DNA"/>
</dbReference>
<gene>
    <name evidence="1" type="ORF">SNE35_14595</name>
</gene>
<organism evidence="1 2">
    <name type="scientific">Roseateles agri</name>
    <dbReference type="NCBI Taxonomy" id="3098619"/>
    <lineage>
        <taxon>Bacteria</taxon>
        <taxon>Pseudomonadati</taxon>
        <taxon>Pseudomonadota</taxon>
        <taxon>Betaproteobacteria</taxon>
        <taxon>Burkholderiales</taxon>
        <taxon>Sphaerotilaceae</taxon>
        <taxon>Roseateles</taxon>
    </lineage>
</organism>
<evidence type="ECO:0000313" key="1">
    <source>
        <dbReference type="EMBL" id="MDY0745746.1"/>
    </source>
</evidence>
<sequence>MQLETYWAWCGLEGVPADLAEAVRGYRKEMELRLQPEALERVEVQWAYRVPELGEGGSCSLFGQLAERPYDLAGTLGGRTDANRRLLGIAATAVQYYRERSRSQWFGVYQSRGHAAGNPVLVKLAYFGAESRAEFPLTPEFAAGSNNSAVGLSGTGRLINDVASYVAEGGGYYTCDPKVKSEACLPLFNERREVIGIVDAEAFEAHVFEGEELALLLAVTSVLSGGLIAA</sequence>
<dbReference type="SUPFAM" id="SSF55781">
    <property type="entry name" value="GAF domain-like"/>
    <property type="match status" value="1"/>
</dbReference>
<name>A0ABU5DHI4_9BURK</name>
<reference evidence="1 2" key="1">
    <citation type="submission" date="2023-11" db="EMBL/GenBank/DDBJ databases">
        <title>Paucibacter sp. nov., isolated from fresh soil in Korea.</title>
        <authorList>
            <person name="Le N.T.T."/>
        </authorList>
    </citation>
    <scope>NUCLEOTIDE SEQUENCE [LARGE SCALE GENOMIC DNA]</scope>
    <source>
        <strain evidence="1 2">R3-3</strain>
    </source>
</reference>
<dbReference type="InterPro" id="IPR029016">
    <property type="entry name" value="GAF-like_dom_sf"/>
</dbReference>
<comment type="caution">
    <text evidence="1">The sequence shown here is derived from an EMBL/GenBank/DDBJ whole genome shotgun (WGS) entry which is preliminary data.</text>
</comment>
<keyword evidence="2" id="KW-1185">Reference proteome</keyword>
<protein>
    <recommendedName>
        <fullName evidence="3">Histidine kinase</fullName>
    </recommendedName>
</protein>
<dbReference type="Proteomes" id="UP001285263">
    <property type="component" value="Unassembled WGS sequence"/>
</dbReference>
<dbReference type="RefSeq" id="WP_320423640.1">
    <property type="nucleotide sequence ID" value="NZ_JAXCLA010000004.1"/>
</dbReference>
<evidence type="ECO:0008006" key="3">
    <source>
        <dbReference type="Google" id="ProtNLM"/>
    </source>
</evidence>
<accession>A0ABU5DHI4</accession>